<organism evidence="2 3">
    <name type="scientific">Sphingobium yanoikuyae</name>
    <name type="common">Sphingomonas yanoikuyae</name>
    <dbReference type="NCBI Taxonomy" id="13690"/>
    <lineage>
        <taxon>Bacteria</taxon>
        <taxon>Pseudomonadati</taxon>
        <taxon>Pseudomonadota</taxon>
        <taxon>Alphaproteobacteria</taxon>
        <taxon>Sphingomonadales</taxon>
        <taxon>Sphingomonadaceae</taxon>
        <taxon>Sphingobium</taxon>
    </lineage>
</organism>
<accession>A0A9X7YAS3</accession>
<evidence type="ECO:0000256" key="1">
    <source>
        <dbReference type="SAM" id="MobiDB-lite"/>
    </source>
</evidence>
<evidence type="ECO:0000313" key="3">
    <source>
        <dbReference type="Proteomes" id="UP000515377"/>
    </source>
</evidence>
<dbReference type="Proteomes" id="UP000515377">
    <property type="component" value="Chromosome"/>
</dbReference>
<proteinExistence type="predicted"/>
<sequence>MTGSILVGNAGNIKPPFAPAINPETGRRWSRNRKNAISPAHVEVDATTGRLTFHRYYPRYDCFGNPVERLAGAHDDQLLSRSHDAADEEPVSQAFGCGGCPSRDLCGAIVRQRIAHSPTVVRLKAQVDAETTQAGVDLRATQARHLALGDFAQHNAVIRQANAERRAHPAFRAFAKAVENLNLSDNRFEVRNAKRAADKKAKRAVEKQAQREMKRDPATRSAIKISNNLYADRRDQLAATKVVASAQSQIAAQRETKRIERVNALTDACRVAGAPLWLRNLEWGDIELTSNVWAASDALYAARMRVTSAAVAKRLITLGQSASAPDTLRGKVTRVRKRIDKLVAEGIWLD</sequence>
<name>A0A9X7YAS3_SPHYA</name>
<reference evidence="2 3" key="1">
    <citation type="submission" date="2020-07" db="EMBL/GenBank/DDBJ databases">
        <title>Whole genome sequence of Sphingobium yanoikuyae A3.</title>
        <authorList>
            <person name="Han S.-S."/>
        </authorList>
    </citation>
    <scope>NUCLEOTIDE SEQUENCE [LARGE SCALE GENOMIC DNA]</scope>
    <source>
        <strain evidence="2 3">A3</strain>
    </source>
</reference>
<feature type="region of interest" description="Disordered" evidence="1">
    <location>
        <begin position="199"/>
        <end position="218"/>
    </location>
</feature>
<dbReference type="EMBL" id="CP060122">
    <property type="protein sequence ID" value="QNG43644.1"/>
    <property type="molecule type" value="Genomic_DNA"/>
</dbReference>
<dbReference type="AlphaFoldDB" id="A0A9X7YAS3"/>
<gene>
    <name evidence="2" type="ORF">H3V42_17005</name>
</gene>
<evidence type="ECO:0000313" key="2">
    <source>
        <dbReference type="EMBL" id="QNG43644.1"/>
    </source>
</evidence>
<protein>
    <submittedName>
        <fullName evidence="2">Uncharacterized protein</fullName>
    </submittedName>
</protein>